<proteinExistence type="predicted"/>
<protein>
    <submittedName>
        <fullName evidence="1">Uncharacterized protein</fullName>
    </submittedName>
</protein>
<dbReference type="Gramene" id="CDP01111">
    <property type="protein sequence ID" value="CDP01111"/>
    <property type="gene ID" value="GSCOC_T00034628001"/>
</dbReference>
<dbReference type="AlphaFoldDB" id="A0A068TXX5"/>
<dbReference type="Proteomes" id="UP000295252">
    <property type="component" value="Chromosome II"/>
</dbReference>
<name>A0A068TXX5_COFCA</name>
<dbReference type="InParanoid" id="A0A068TXX5"/>
<dbReference type="EMBL" id="HG739090">
    <property type="protein sequence ID" value="CDP01111.1"/>
    <property type="molecule type" value="Genomic_DNA"/>
</dbReference>
<organism evidence="1 2">
    <name type="scientific">Coffea canephora</name>
    <name type="common">Robusta coffee</name>
    <dbReference type="NCBI Taxonomy" id="49390"/>
    <lineage>
        <taxon>Eukaryota</taxon>
        <taxon>Viridiplantae</taxon>
        <taxon>Streptophyta</taxon>
        <taxon>Embryophyta</taxon>
        <taxon>Tracheophyta</taxon>
        <taxon>Spermatophyta</taxon>
        <taxon>Magnoliopsida</taxon>
        <taxon>eudicotyledons</taxon>
        <taxon>Gunneridae</taxon>
        <taxon>Pentapetalae</taxon>
        <taxon>asterids</taxon>
        <taxon>lamiids</taxon>
        <taxon>Gentianales</taxon>
        <taxon>Rubiaceae</taxon>
        <taxon>Ixoroideae</taxon>
        <taxon>Gardenieae complex</taxon>
        <taxon>Bertiereae - Coffeeae clade</taxon>
        <taxon>Coffeeae</taxon>
        <taxon>Coffea</taxon>
    </lineage>
</organism>
<gene>
    <name evidence="1" type="ORF">GSCOC_T00034628001</name>
</gene>
<evidence type="ECO:0000313" key="1">
    <source>
        <dbReference type="EMBL" id="CDP01111.1"/>
    </source>
</evidence>
<evidence type="ECO:0000313" key="2">
    <source>
        <dbReference type="Proteomes" id="UP000295252"/>
    </source>
</evidence>
<keyword evidence="2" id="KW-1185">Reference proteome</keyword>
<reference evidence="2" key="1">
    <citation type="journal article" date="2014" name="Science">
        <title>The coffee genome provides insight into the convergent evolution of caffeine biosynthesis.</title>
        <authorList>
            <person name="Denoeud F."/>
            <person name="Carretero-Paulet L."/>
            <person name="Dereeper A."/>
            <person name="Droc G."/>
            <person name="Guyot R."/>
            <person name="Pietrella M."/>
            <person name="Zheng C."/>
            <person name="Alberti A."/>
            <person name="Anthony F."/>
            <person name="Aprea G."/>
            <person name="Aury J.M."/>
            <person name="Bento P."/>
            <person name="Bernard M."/>
            <person name="Bocs S."/>
            <person name="Campa C."/>
            <person name="Cenci A."/>
            <person name="Combes M.C."/>
            <person name="Crouzillat D."/>
            <person name="Da Silva C."/>
            <person name="Daddiego L."/>
            <person name="De Bellis F."/>
            <person name="Dussert S."/>
            <person name="Garsmeur O."/>
            <person name="Gayraud T."/>
            <person name="Guignon V."/>
            <person name="Jahn K."/>
            <person name="Jamilloux V."/>
            <person name="Joet T."/>
            <person name="Labadie K."/>
            <person name="Lan T."/>
            <person name="Leclercq J."/>
            <person name="Lepelley M."/>
            <person name="Leroy T."/>
            <person name="Li L.T."/>
            <person name="Librado P."/>
            <person name="Lopez L."/>
            <person name="Munoz A."/>
            <person name="Noel B."/>
            <person name="Pallavicini A."/>
            <person name="Perrotta G."/>
            <person name="Poncet V."/>
            <person name="Pot D."/>
            <person name="Priyono X."/>
            <person name="Rigoreau M."/>
            <person name="Rouard M."/>
            <person name="Rozas J."/>
            <person name="Tranchant-Dubreuil C."/>
            <person name="VanBuren R."/>
            <person name="Zhang Q."/>
            <person name="Andrade A.C."/>
            <person name="Argout X."/>
            <person name="Bertrand B."/>
            <person name="de Kochko A."/>
            <person name="Graziosi G."/>
            <person name="Henry R.J."/>
            <person name="Jayarama X."/>
            <person name="Ming R."/>
            <person name="Nagai C."/>
            <person name="Rounsley S."/>
            <person name="Sankoff D."/>
            <person name="Giuliano G."/>
            <person name="Albert V.A."/>
            <person name="Wincker P."/>
            <person name="Lashermes P."/>
        </authorList>
    </citation>
    <scope>NUCLEOTIDE SEQUENCE [LARGE SCALE GENOMIC DNA]</scope>
    <source>
        <strain evidence="2">cv. DH200-94</strain>
    </source>
</reference>
<sequence>MCSSLYRSAQCALDGDDAKGSMDVKMVITLPERKKRKYDVVNFSLDYFAKLSCFHFPGGCLSSSLLAVPCSN</sequence>
<accession>A0A068TXX5</accession>